<feature type="chain" id="PRO_5047178502" description="Mannosyl-glycoprotein endo-beta-N-acetylglucosamidase-like domain-containing protein" evidence="2">
    <location>
        <begin position="32"/>
        <end position="270"/>
    </location>
</feature>
<feature type="compositionally biased region" description="Polar residues" evidence="1">
    <location>
        <begin position="48"/>
        <end position="58"/>
    </location>
</feature>
<evidence type="ECO:0000256" key="2">
    <source>
        <dbReference type="SAM" id="SignalP"/>
    </source>
</evidence>
<evidence type="ECO:0000256" key="1">
    <source>
        <dbReference type="SAM" id="MobiDB-lite"/>
    </source>
</evidence>
<sequence>MCTGSHARIAAGAVGTSLLSTCLLGVGSASAAAQPAGEAQPPAAAQPNGKTQPATAAQPNGEAQPPATAQPNGKAQPATAAPPAGEAAGKASTCLAASSAKASKQLRTLGAEQKANAAIVIEMASKLGLPTRAAVIGVATSLQESQLRNLNYGDRDSLGLFQQRPSQGWGTRKQILNPKYSARKFYQGLATVSHWKRLPLTQAAQAVQRSGFPDAYAKWEKLAKHVVRSHSCRPAPAQQPAANTQTVAFEQQYAMDVPAGRIPHRPEFAE</sequence>
<evidence type="ECO:0000313" key="3">
    <source>
        <dbReference type="EMBL" id="MDP9842137.1"/>
    </source>
</evidence>
<organism evidence="3 4">
    <name type="scientific">Streptosporangium lutulentum</name>
    <dbReference type="NCBI Taxonomy" id="1461250"/>
    <lineage>
        <taxon>Bacteria</taxon>
        <taxon>Bacillati</taxon>
        <taxon>Actinomycetota</taxon>
        <taxon>Actinomycetes</taxon>
        <taxon>Streptosporangiales</taxon>
        <taxon>Streptosporangiaceae</taxon>
        <taxon>Streptosporangium</taxon>
    </lineage>
</organism>
<keyword evidence="2" id="KW-0732">Signal</keyword>
<feature type="compositionally biased region" description="Low complexity" evidence="1">
    <location>
        <begin position="73"/>
        <end position="86"/>
    </location>
</feature>
<feature type="compositionally biased region" description="Low complexity" evidence="1">
    <location>
        <begin position="34"/>
        <end position="47"/>
    </location>
</feature>
<name>A0ABT9Q652_9ACTN</name>
<evidence type="ECO:0008006" key="5">
    <source>
        <dbReference type="Google" id="ProtNLM"/>
    </source>
</evidence>
<feature type="region of interest" description="Disordered" evidence="1">
    <location>
        <begin position="34"/>
        <end position="86"/>
    </location>
</feature>
<dbReference type="Proteomes" id="UP001225356">
    <property type="component" value="Unassembled WGS sequence"/>
</dbReference>
<accession>A0ABT9Q652</accession>
<dbReference type="RefSeq" id="WP_307556039.1">
    <property type="nucleotide sequence ID" value="NZ_JAUSQU010000001.1"/>
</dbReference>
<keyword evidence="4" id="KW-1185">Reference proteome</keyword>
<feature type="signal peptide" evidence="2">
    <location>
        <begin position="1"/>
        <end position="31"/>
    </location>
</feature>
<gene>
    <name evidence="3" type="ORF">J2853_001348</name>
</gene>
<protein>
    <recommendedName>
        <fullName evidence="5">Mannosyl-glycoprotein endo-beta-N-acetylglucosamidase-like domain-containing protein</fullName>
    </recommendedName>
</protein>
<proteinExistence type="predicted"/>
<evidence type="ECO:0000313" key="4">
    <source>
        <dbReference type="Proteomes" id="UP001225356"/>
    </source>
</evidence>
<reference evidence="3 4" key="1">
    <citation type="submission" date="2023-07" db="EMBL/GenBank/DDBJ databases">
        <title>Sequencing the genomes of 1000 actinobacteria strains.</title>
        <authorList>
            <person name="Klenk H.-P."/>
        </authorList>
    </citation>
    <scope>NUCLEOTIDE SEQUENCE [LARGE SCALE GENOMIC DNA]</scope>
    <source>
        <strain evidence="3 4">DSM 46740</strain>
    </source>
</reference>
<dbReference type="EMBL" id="JAUSQU010000001">
    <property type="protein sequence ID" value="MDP9842137.1"/>
    <property type="molecule type" value="Genomic_DNA"/>
</dbReference>
<comment type="caution">
    <text evidence="3">The sequence shown here is derived from an EMBL/GenBank/DDBJ whole genome shotgun (WGS) entry which is preliminary data.</text>
</comment>